<gene>
    <name evidence="4" type="ORF">H9728_02215</name>
</gene>
<reference evidence="4" key="1">
    <citation type="journal article" date="2021" name="PeerJ">
        <title>Extensive microbial diversity within the chicken gut microbiome revealed by metagenomics and culture.</title>
        <authorList>
            <person name="Gilroy R."/>
            <person name="Ravi A."/>
            <person name="Getino M."/>
            <person name="Pursley I."/>
            <person name="Horton D.L."/>
            <person name="Alikhan N.F."/>
            <person name="Baker D."/>
            <person name="Gharbi K."/>
            <person name="Hall N."/>
            <person name="Watson M."/>
            <person name="Adriaenssens E.M."/>
            <person name="Foster-Nyarko E."/>
            <person name="Jarju S."/>
            <person name="Secka A."/>
            <person name="Antonio M."/>
            <person name="Oren A."/>
            <person name="Chaudhuri R.R."/>
            <person name="La Ragione R."/>
            <person name="Hildebrand F."/>
            <person name="Pallen M.J."/>
        </authorList>
    </citation>
    <scope>NUCLEOTIDE SEQUENCE</scope>
    <source>
        <strain evidence="4">CHK199-9574</strain>
    </source>
</reference>
<evidence type="ECO:0000313" key="4">
    <source>
        <dbReference type="EMBL" id="HIY77836.1"/>
    </source>
</evidence>
<keyword evidence="3" id="KW-1133">Transmembrane helix</keyword>
<organism evidence="4 5">
    <name type="scientific">Candidatus Borkfalkia excrementavium</name>
    <dbReference type="NCBI Taxonomy" id="2838505"/>
    <lineage>
        <taxon>Bacteria</taxon>
        <taxon>Bacillati</taxon>
        <taxon>Bacillota</taxon>
        <taxon>Clostridia</taxon>
        <taxon>Christensenellales</taxon>
        <taxon>Christensenellaceae</taxon>
        <taxon>Candidatus Borkfalkia</taxon>
    </lineage>
</organism>
<feature type="transmembrane region" description="Helical" evidence="3">
    <location>
        <begin position="21"/>
        <end position="40"/>
    </location>
</feature>
<feature type="coiled-coil region" evidence="1">
    <location>
        <begin position="218"/>
        <end position="245"/>
    </location>
</feature>
<protein>
    <submittedName>
        <fullName evidence="4">Uncharacterized protein</fullName>
    </submittedName>
</protein>
<proteinExistence type="predicted"/>
<dbReference type="EMBL" id="DXCO01000019">
    <property type="protein sequence ID" value="HIY77836.1"/>
    <property type="molecule type" value="Genomic_DNA"/>
</dbReference>
<evidence type="ECO:0000256" key="2">
    <source>
        <dbReference type="SAM" id="MobiDB-lite"/>
    </source>
</evidence>
<sequence length="343" mass="38746">MDAKITKKRLGHMLSYDWIKIIAICAAVVFVWVMLFATLATRATMGQTFEIYVYTGITVHTDRIGNLNMLHSNGALSYDVLDYNFTTLSEPSTQLSAYMPNNQGDVMFITDTVITETTTDEETGTEETTITDYGDLHTFLNNYLSYISWAGEVGEVDIYGKNVAAESYFGNCAAYLSEFYKDKDGDGTGDIDPASSPEQDTEKIESAFRSRIRKDKRYKRESDIKEGLEREYDRIEKLRVAYNNVEGYFADGTLGIREKELTLETDSDEDGNNDTVKVQYAIDLSGIRNIEDFMINNKTEDENGAGTGKDLCMLILNEKSQEAALRYEAVTFLDYIVKTYNAE</sequence>
<keyword evidence="3" id="KW-0472">Membrane</keyword>
<evidence type="ECO:0000313" key="5">
    <source>
        <dbReference type="Proteomes" id="UP000824135"/>
    </source>
</evidence>
<keyword evidence="1" id="KW-0175">Coiled coil</keyword>
<dbReference type="Proteomes" id="UP000824135">
    <property type="component" value="Unassembled WGS sequence"/>
</dbReference>
<accession>A0A9D2CG18</accession>
<reference evidence="4" key="2">
    <citation type="submission" date="2021-04" db="EMBL/GenBank/DDBJ databases">
        <authorList>
            <person name="Gilroy R."/>
        </authorList>
    </citation>
    <scope>NUCLEOTIDE SEQUENCE</scope>
    <source>
        <strain evidence="4">CHK199-9574</strain>
    </source>
</reference>
<evidence type="ECO:0000256" key="1">
    <source>
        <dbReference type="SAM" id="Coils"/>
    </source>
</evidence>
<keyword evidence="3" id="KW-0812">Transmembrane</keyword>
<comment type="caution">
    <text evidence="4">The sequence shown here is derived from an EMBL/GenBank/DDBJ whole genome shotgun (WGS) entry which is preliminary data.</text>
</comment>
<feature type="region of interest" description="Disordered" evidence="2">
    <location>
        <begin position="186"/>
        <end position="207"/>
    </location>
</feature>
<name>A0A9D2CG18_9FIRM</name>
<evidence type="ECO:0000256" key="3">
    <source>
        <dbReference type="SAM" id="Phobius"/>
    </source>
</evidence>
<dbReference type="AlphaFoldDB" id="A0A9D2CG18"/>